<keyword evidence="2" id="KW-1185">Reference proteome</keyword>
<protein>
    <submittedName>
        <fullName evidence="1">Uncharacterized protein</fullName>
    </submittedName>
</protein>
<proteinExistence type="predicted"/>
<evidence type="ECO:0000313" key="1">
    <source>
        <dbReference type="EMBL" id="MCD7466977.1"/>
    </source>
</evidence>
<reference evidence="1 2" key="1">
    <citation type="journal article" date="2021" name="BMC Genomics">
        <title>Datura genome reveals duplications of psychoactive alkaloid biosynthetic genes and high mutation rate following tissue culture.</title>
        <authorList>
            <person name="Rajewski A."/>
            <person name="Carter-House D."/>
            <person name="Stajich J."/>
            <person name="Litt A."/>
        </authorList>
    </citation>
    <scope>NUCLEOTIDE SEQUENCE [LARGE SCALE GENOMIC DNA]</scope>
    <source>
        <strain evidence="1">AR-01</strain>
    </source>
</reference>
<sequence>MKQEERRSRAWITTCQFFHLKHVDPVTLSGPPPSPLLHSAFPKYNLKVYEYSYKYIDIPQNIASIFYDLIFRMHSGITAGKLIGLNIANASDVSGPSAVLIPLISSSSSSSYL</sequence>
<comment type="caution">
    <text evidence="1">The sequence shown here is derived from an EMBL/GenBank/DDBJ whole genome shotgun (WGS) entry which is preliminary data.</text>
</comment>
<evidence type="ECO:0000313" key="2">
    <source>
        <dbReference type="Proteomes" id="UP000823775"/>
    </source>
</evidence>
<organism evidence="1 2">
    <name type="scientific">Datura stramonium</name>
    <name type="common">Jimsonweed</name>
    <name type="synonym">Common thornapple</name>
    <dbReference type="NCBI Taxonomy" id="4076"/>
    <lineage>
        <taxon>Eukaryota</taxon>
        <taxon>Viridiplantae</taxon>
        <taxon>Streptophyta</taxon>
        <taxon>Embryophyta</taxon>
        <taxon>Tracheophyta</taxon>
        <taxon>Spermatophyta</taxon>
        <taxon>Magnoliopsida</taxon>
        <taxon>eudicotyledons</taxon>
        <taxon>Gunneridae</taxon>
        <taxon>Pentapetalae</taxon>
        <taxon>asterids</taxon>
        <taxon>lamiids</taxon>
        <taxon>Solanales</taxon>
        <taxon>Solanaceae</taxon>
        <taxon>Solanoideae</taxon>
        <taxon>Datureae</taxon>
        <taxon>Datura</taxon>
    </lineage>
</organism>
<name>A0ABS8T6G3_DATST</name>
<dbReference type="Proteomes" id="UP000823775">
    <property type="component" value="Unassembled WGS sequence"/>
</dbReference>
<accession>A0ABS8T6G3</accession>
<gene>
    <name evidence="1" type="ORF">HAX54_004097</name>
</gene>
<dbReference type="EMBL" id="JACEIK010001185">
    <property type="protein sequence ID" value="MCD7466977.1"/>
    <property type="molecule type" value="Genomic_DNA"/>
</dbReference>